<dbReference type="RefSeq" id="XP_002550304.1">
    <property type="nucleotide sequence ID" value="XM_002550258.1"/>
</dbReference>
<feature type="transmembrane region" description="Helical" evidence="7">
    <location>
        <begin position="166"/>
        <end position="186"/>
    </location>
</feature>
<accession>C5MEV9</accession>
<dbReference type="eggNOG" id="ENOG502QZWT">
    <property type="taxonomic scope" value="Eukaryota"/>
</dbReference>
<sequence>MTTTIYSSSEAVPVFAEIFKRNRAIDVNPPNPAVTFHLTDHGSSWLWAAFSLFALFAVIHVLIYAFTSARKSGLKKALLIIPLFTNAIFAFAYYTYASNLGYTWIPAQFHHIGSGNRQIFYCKFIAWFLGWPLVLAIFQIVTNTSFSHVDENDNLFKKFLSLFESLFARVLAIEVFVLGLLIGALIESSYKWGYFTFAVVFQLFVMYLVAKDVFSSFGSSTHSSLGNLLIIAFFIVWILYPICWGLSEGGNVIQPDSEAVFYGILDLITFGIIPIILTWLAIKNVDEDFFSKVWHTSRPGSTRGHDVDAPHPNDSLPDAEKTVGETPRHSGDTAVAPSGVPEQTANDAERAADRAADRAVDDTAAAANAART</sequence>
<evidence type="ECO:0000313" key="9">
    <source>
        <dbReference type="Proteomes" id="UP000002037"/>
    </source>
</evidence>
<feature type="transmembrane region" description="Helical" evidence="7">
    <location>
        <begin position="45"/>
        <end position="66"/>
    </location>
</feature>
<keyword evidence="3 7" id="KW-0812">Transmembrane</keyword>
<keyword evidence="5 7" id="KW-0472">Membrane</keyword>
<dbReference type="GO" id="GO:0005886">
    <property type="term" value="C:plasma membrane"/>
    <property type="evidence" value="ECO:0007669"/>
    <property type="project" value="TreeGrafter"/>
</dbReference>
<comment type="similarity">
    <text evidence="2">Belongs to the archaeal/bacterial/fungal opsin family.</text>
</comment>
<dbReference type="KEGG" id="ctp:CTRG_04602"/>
<dbReference type="AlphaFoldDB" id="C5MEV9"/>
<evidence type="ECO:0000256" key="2">
    <source>
        <dbReference type="ARBA" id="ARBA00008130"/>
    </source>
</evidence>
<dbReference type="GO" id="GO:0005783">
    <property type="term" value="C:endoplasmic reticulum"/>
    <property type="evidence" value="ECO:0007669"/>
    <property type="project" value="TreeGrafter"/>
</dbReference>
<evidence type="ECO:0000256" key="7">
    <source>
        <dbReference type="SAM" id="Phobius"/>
    </source>
</evidence>
<dbReference type="InterPro" id="IPR043476">
    <property type="entry name" value="Yro2-like_7TM"/>
</dbReference>
<dbReference type="PANTHER" id="PTHR28286">
    <property type="match status" value="1"/>
</dbReference>
<dbReference type="GeneID" id="8301134"/>
<reference evidence="8 9" key="1">
    <citation type="journal article" date="2009" name="Nature">
        <title>Evolution of pathogenicity and sexual reproduction in eight Candida genomes.</title>
        <authorList>
            <person name="Butler G."/>
            <person name="Rasmussen M.D."/>
            <person name="Lin M.F."/>
            <person name="Santos M.A."/>
            <person name="Sakthikumar S."/>
            <person name="Munro C.A."/>
            <person name="Rheinbay E."/>
            <person name="Grabherr M."/>
            <person name="Forche A."/>
            <person name="Reedy J.L."/>
            <person name="Agrafioti I."/>
            <person name="Arnaud M.B."/>
            <person name="Bates S."/>
            <person name="Brown A.J."/>
            <person name="Brunke S."/>
            <person name="Costanzo M.C."/>
            <person name="Fitzpatrick D.A."/>
            <person name="de Groot P.W."/>
            <person name="Harris D."/>
            <person name="Hoyer L.L."/>
            <person name="Hube B."/>
            <person name="Klis F.M."/>
            <person name="Kodira C."/>
            <person name="Lennard N."/>
            <person name="Logue M.E."/>
            <person name="Martin R."/>
            <person name="Neiman A.M."/>
            <person name="Nikolaou E."/>
            <person name="Quail M.A."/>
            <person name="Quinn J."/>
            <person name="Santos M.C."/>
            <person name="Schmitzberger F.F."/>
            <person name="Sherlock G."/>
            <person name="Shah P."/>
            <person name="Silverstein K.A."/>
            <person name="Skrzypek M.S."/>
            <person name="Soll D."/>
            <person name="Staggs R."/>
            <person name="Stansfield I."/>
            <person name="Stumpf M.P."/>
            <person name="Sudbery P.E."/>
            <person name="Srikantha T."/>
            <person name="Zeng Q."/>
            <person name="Berman J."/>
            <person name="Berriman M."/>
            <person name="Heitman J."/>
            <person name="Gow N.A."/>
            <person name="Lorenz M.C."/>
            <person name="Birren B.W."/>
            <person name="Kellis M."/>
            <person name="Cuomo C.A."/>
        </authorList>
    </citation>
    <scope>NUCLEOTIDE SEQUENCE [LARGE SCALE GENOMIC DNA]</scope>
    <source>
        <strain evidence="9">ATCC MYA-3404 / T1</strain>
    </source>
</reference>
<feature type="compositionally biased region" description="Low complexity" evidence="6">
    <location>
        <begin position="362"/>
        <end position="372"/>
    </location>
</feature>
<dbReference type="Proteomes" id="UP000002037">
    <property type="component" value="Unassembled WGS sequence"/>
</dbReference>
<keyword evidence="4 7" id="KW-1133">Transmembrane helix</keyword>
<name>C5MEV9_CANTT</name>
<feature type="transmembrane region" description="Helical" evidence="7">
    <location>
        <begin position="222"/>
        <end position="240"/>
    </location>
</feature>
<feature type="transmembrane region" description="Helical" evidence="7">
    <location>
        <begin position="260"/>
        <end position="282"/>
    </location>
</feature>
<evidence type="ECO:0000256" key="6">
    <source>
        <dbReference type="SAM" id="MobiDB-lite"/>
    </source>
</evidence>
<feature type="region of interest" description="Disordered" evidence="6">
    <location>
        <begin position="298"/>
        <end position="372"/>
    </location>
</feature>
<dbReference type="FunFam" id="1.20.1070.10:FF:000160">
    <property type="entry name" value="Related to Opsin-1"/>
    <property type="match status" value="1"/>
</dbReference>
<comment type="subcellular location">
    <subcellularLocation>
        <location evidence="1">Membrane</location>
        <topology evidence="1">Multi-pass membrane protein</topology>
    </subcellularLocation>
</comment>
<dbReference type="SMR" id="C5MEV9"/>
<organism evidence="8 9">
    <name type="scientific">Candida tropicalis (strain ATCC MYA-3404 / T1)</name>
    <name type="common">Yeast</name>
    <dbReference type="NCBI Taxonomy" id="294747"/>
    <lineage>
        <taxon>Eukaryota</taxon>
        <taxon>Fungi</taxon>
        <taxon>Dikarya</taxon>
        <taxon>Ascomycota</taxon>
        <taxon>Saccharomycotina</taxon>
        <taxon>Pichiomycetes</taxon>
        <taxon>Debaryomycetaceae</taxon>
        <taxon>Candida/Lodderomyces clade</taxon>
        <taxon>Candida</taxon>
    </lineage>
</organism>
<evidence type="ECO:0000256" key="1">
    <source>
        <dbReference type="ARBA" id="ARBA00004141"/>
    </source>
</evidence>
<feature type="compositionally biased region" description="Basic and acidic residues" evidence="6">
    <location>
        <begin position="318"/>
        <end position="331"/>
    </location>
</feature>
<gene>
    <name evidence="8" type="ORF">CTRG_04602</name>
</gene>
<evidence type="ECO:0000256" key="4">
    <source>
        <dbReference type="ARBA" id="ARBA00022989"/>
    </source>
</evidence>
<dbReference type="SUPFAM" id="SSF81321">
    <property type="entry name" value="Family A G protein-coupled receptor-like"/>
    <property type="match status" value="1"/>
</dbReference>
<dbReference type="SMART" id="SM01021">
    <property type="entry name" value="Bac_rhodopsin"/>
    <property type="match status" value="1"/>
</dbReference>
<evidence type="ECO:0000313" key="8">
    <source>
        <dbReference type="EMBL" id="EER31819.1"/>
    </source>
</evidence>
<feature type="transmembrane region" description="Helical" evidence="7">
    <location>
        <begin position="78"/>
        <end position="96"/>
    </location>
</feature>
<feature type="transmembrane region" description="Helical" evidence="7">
    <location>
        <begin position="192"/>
        <end position="210"/>
    </location>
</feature>
<feature type="transmembrane region" description="Helical" evidence="7">
    <location>
        <begin position="124"/>
        <end position="146"/>
    </location>
</feature>
<evidence type="ECO:0000256" key="3">
    <source>
        <dbReference type="ARBA" id="ARBA00022692"/>
    </source>
</evidence>
<dbReference type="OrthoDB" id="536545at2759"/>
<proteinExistence type="inferred from homology"/>
<feature type="compositionally biased region" description="Basic and acidic residues" evidence="6">
    <location>
        <begin position="347"/>
        <end position="361"/>
    </location>
</feature>
<evidence type="ECO:0000256" key="5">
    <source>
        <dbReference type="ARBA" id="ARBA00023136"/>
    </source>
</evidence>
<dbReference type="EMBL" id="GG692400">
    <property type="protein sequence ID" value="EER31819.1"/>
    <property type="molecule type" value="Genomic_DNA"/>
</dbReference>
<dbReference type="InterPro" id="IPR001425">
    <property type="entry name" value="Arc/bac/fun_rhodopsins"/>
</dbReference>
<protein>
    <recommendedName>
        <fullName evidence="10">30 kDa heat shock protein</fullName>
    </recommendedName>
</protein>
<dbReference type="HOGENOM" id="CLU_054785_1_1_1"/>
<evidence type="ECO:0008006" key="10">
    <source>
        <dbReference type="Google" id="ProtNLM"/>
    </source>
</evidence>
<keyword evidence="9" id="KW-1185">Reference proteome</keyword>
<dbReference type="PANTHER" id="PTHR28286:SF1">
    <property type="entry name" value="30 KDA HEAT SHOCK PROTEIN-RELATED"/>
    <property type="match status" value="1"/>
</dbReference>
<dbReference type="CDD" id="cd15239">
    <property type="entry name" value="7tm_YRO2_fungal-like"/>
    <property type="match status" value="1"/>
</dbReference>
<dbReference type="Pfam" id="PF01036">
    <property type="entry name" value="Bac_rhodopsin"/>
    <property type="match status" value="1"/>
</dbReference>
<dbReference type="Gene3D" id="1.20.1070.10">
    <property type="entry name" value="Rhodopsin 7-helix transmembrane proteins"/>
    <property type="match status" value="1"/>
</dbReference>
<dbReference type="VEuPathDB" id="FungiDB:CTRG_04602"/>